<feature type="transmembrane region" description="Helical" evidence="2">
    <location>
        <begin position="40"/>
        <end position="61"/>
    </location>
</feature>
<dbReference type="AlphaFoldDB" id="F8L247"/>
<evidence type="ECO:0000259" key="3">
    <source>
        <dbReference type="Pfam" id="PF06785"/>
    </source>
</evidence>
<evidence type="ECO:0008006" key="7">
    <source>
        <dbReference type="Google" id="ProtNLM"/>
    </source>
</evidence>
<dbReference type="eggNOG" id="COG1193">
    <property type="taxonomic scope" value="Bacteria"/>
</dbReference>
<accession>F8L247</accession>
<keyword evidence="2" id="KW-1133">Transmembrane helix</keyword>
<keyword evidence="6" id="KW-1185">Reference proteome</keyword>
<protein>
    <recommendedName>
        <fullName evidence="7">PAS domain-containing protein</fullName>
    </recommendedName>
</protein>
<dbReference type="OrthoDB" id="21480at2"/>
<reference evidence="5 6" key="2">
    <citation type="journal article" date="2011" name="Mol. Biol. Evol.">
        <title>Unity in variety--the pan-genome of the Chlamydiae.</title>
        <authorList>
            <person name="Collingro A."/>
            <person name="Tischler P."/>
            <person name="Weinmaier T."/>
            <person name="Penz T."/>
            <person name="Heinz E."/>
            <person name="Brunham R.C."/>
            <person name="Read T.D."/>
            <person name="Bavoil P.M."/>
            <person name="Sachse K."/>
            <person name="Kahane S."/>
            <person name="Friedman M.G."/>
            <person name="Rattei T."/>
            <person name="Myers G.S."/>
            <person name="Horn M."/>
        </authorList>
    </citation>
    <scope>NUCLEOTIDE SEQUENCE [LARGE SCALE GENOMIC DNA]</scope>
    <source>
        <strain evidence="6">UV7</strain>
    </source>
</reference>
<reference key="1">
    <citation type="journal article" date="2011" name="Mol. Biol. Evol.">
        <title>Unity in variety -- the pan-genome of the Chlamydiae.</title>
        <authorList>
            <person name="Collingro A."/>
            <person name="Tischler P."/>
            <person name="Weinmaier T."/>
            <person name="Penz T."/>
            <person name="Heinz E."/>
            <person name="Brunham R.C."/>
            <person name="Read T.D."/>
            <person name="Bavoil P.M."/>
            <person name="Sachse K."/>
            <person name="Kahane S."/>
            <person name="Friedman M.G."/>
            <person name="Rattei T."/>
            <person name="Myers G.S.A."/>
            <person name="Horn M."/>
        </authorList>
    </citation>
    <scope>NUCLEOTIDE SEQUENCE</scope>
    <source>
        <strain>UV7</strain>
    </source>
</reference>
<dbReference type="HOGENOM" id="CLU_723501_0_0_0"/>
<evidence type="ECO:0000256" key="1">
    <source>
        <dbReference type="SAM" id="Coils"/>
    </source>
</evidence>
<gene>
    <name evidence="5" type="ordered locus">PUV_24230</name>
</gene>
<keyword evidence="2" id="KW-0472">Membrane</keyword>
<sequence length="401" mass="46243">MKDLLKHRHQLIGLAVALYLIPLFVLTFMSLQHLPLSKSWTFLSVGLFLSLAGSLFLLFVLKGWEDALKLYFENIYIESQKALIPETPAEDFAILKQKVEELTEQEELLARELSQKDTELAEYQNREEEIKRLVQISEDFAEFRLEMEQQIEEREQLIHTLRQETHEQKIVLQSKDDRIEDLESQVNDRNYELQTLLKFSEHPQFKSEVFSPKDFKSIEPVKNSPAIYSIQEELERGALAFHDDTKISHAEGASHQLKQCIEIVQNITGVNHFSSQSSLFRDLPVNSNALDLRRLGDSLGSENMAALAVYSKKEHKLLYANHQIRHLLGWSSDKFLQDFPEIVQDGLAEWKTQIQGLSSSHEAKIRLVMKTKFGENLLLNCHLGLIPSGIFCNHVIAVFYP</sequence>
<dbReference type="Proteomes" id="UP000000495">
    <property type="component" value="Chromosome"/>
</dbReference>
<feature type="coiled-coil region" evidence="1">
    <location>
        <begin position="92"/>
        <end position="167"/>
    </location>
</feature>
<feature type="transmembrane region" description="Helical" evidence="2">
    <location>
        <begin position="377"/>
        <end position="400"/>
    </location>
</feature>
<dbReference type="Pfam" id="PF06785">
    <property type="entry name" value="UPF0242"/>
    <property type="match status" value="1"/>
</dbReference>
<dbReference type="RefSeq" id="WP_013925559.1">
    <property type="nucleotide sequence ID" value="NC_015702.1"/>
</dbReference>
<dbReference type="Pfam" id="PF18095">
    <property type="entry name" value="PAS_12"/>
    <property type="match status" value="1"/>
</dbReference>
<dbReference type="STRING" id="765952.PUV_24230"/>
<feature type="domain" description="UPF0242" evidence="3">
    <location>
        <begin position="8"/>
        <end position="200"/>
    </location>
</feature>
<dbReference type="InterPro" id="IPR040578">
    <property type="entry name" value="UPF0242_PAS"/>
</dbReference>
<dbReference type="InterPro" id="IPR009623">
    <property type="entry name" value="UPF0242_N"/>
</dbReference>
<evidence type="ECO:0000313" key="5">
    <source>
        <dbReference type="EMBL" id="CCB87373.1"/>
    </source>
</evidence>
<evidence type="ECO:0000256" key="2">
    <source>
        <dbReference type="SAM" id="Phobius"/>
    </source>
</evidence>
<name>F8L247_PARAV</name>
<organism evidence="5 6">
    <name type="scientific">Parachlamydia acanthamoebae (strain UV7)</name>
    <dbReference type="NCBI Taxonomy" id="765952"/>
    <lineage>
        <taxon>Bacteria</taxon>
        <taxon>Pseudomonadati</taxon>
        <taxon>Chlamydiota</taxon>
        <taxon>Chlamydiia</taxon>
        <taxon>Parachlamydiales</taxon>
        <taxon>Parachlamydiaceae</taxon>
        <taxon>Parachlamydia</taxon>
    </lineage>
</organism>
<dbReference type="EMBL" id="FR872580">
    <property type="protein sequence ID" value="CCB87373.1"/>
    <property type="molecule type" value="Genomic_DNA"/>
</dbReference>
<feature type="transmembrane region" description="Helical" evidence="2">
    <location>
        <begin position="12"/>
        <end position="34"/>
    </location>
</feature>
<keyword evidence="1" id="KW-0175">Coiled coil</keyword>
<feature type="domain" description="UPF0242" evidence="4">
    <location>
        <begin position="250"/>
        <end position="401"/>
    </location>
</feature>
<evidence type="ECO:0000313" key="6">
    <source>
        <dbReference type="Proteomes" id="UP000000495"/>
    </source>
</evidence>
<keyword evidence="2" id="KW-0812">Transmembrane</keyword>
<dbReference type="KEGG" id="puv:PUV_24230"/>
<proteinExistence type="predicted"/>
<evidence type="ECO:0000259" key="4">
    <source>
        <dbReference type="Pfam" id="PF18095"/>
    </source>
</evidence>